<comment type="caution">
    <text evidence="1">The sequence shown here is derived from an EMBL/GenBank/DDBJ whole genome shotgun (WGS) entry which is preliminary data.</text>
</comment>
<dbReference type="InParanoid" id="A0A0N0RFW5"/>
<dbReference type="EMBL" id="BBZA01000292">
    <property type="protein sequence ID" value="GAP64627.1"/>
    <property type="molecule type" value="Genomic_DNA"/>
</dbReference>
<accession>A0A0N0RFW5</accession>
<keyword evidence="2" id="KW-1185">Reference proteome</keyword>
<protein>
    <submittedName>
        <fullName evidence="1">Uncharacterized protein</fullName>
    </submittedName>
</protein>
<organism evidence="1 2">
    <name type="scientific">Ardenticatena maritima</name>
    <dbReference type="NCBI Taxonomy" id="872965"/>
    <lineage>
        <taxon>Bacteria</taxon>
        <taxon>Bacillati</taxon>
        <taxon>Chloroflexota</taxon>
        <taxon>Ardenticatenia</taxon>
        <taxon>Ardenticatenales</taxon>
        <taxon>Ardenticatenaceae</taxon>
        <taxon>Ardenticatena</taxon>
    </lineage>
</organism>
<reference evidence="1 2" key="1">
    <citation type="journal article" date="2015" name="Genome Announc.">
        <title>Draft Genome Sequence of a Heterotrophic Facultative Anaerobic Thermophilic Bacterium, Ardenticatena maritima Strain 110ST.</title>
        <authorList>
            <person name="Kawaichi S."/>
            <person name="Yoshida T."/>
            <person name="Sako Y."/>
            <person name="Nakamura R."/>
        </authorList>
    </citation>
    <scope>NUCLEOTIDE SEQUENCE [LARGE SCALE GENOMIC DNA]</scope>
    <source>
        <strain evidence="1 2">110S</strain>
    </source>
</reference>
<dbReference type="Proteomes" id="UP000037784">
    <property type="component" value="Unassembled WGS sequence"/>
</dbReference>
<dbReference type="AlphaFoldDB" id="A0A0N0RFW5"/>
<proteinExistence type="predicted"/>
<gene>
    <name evidence="1" type="ORF">ARMA_3050</name>
</gene>
<name>A0A0N0RFW5_9CHLR</name>
<reference evidence="2" key="2">
    <citation type="submission" date="2015-08" db="EMBL/GenBank/DDBJ databases">
        <title>Draft Genome Sequence of a Heterotrophic Facultative Anaerobic Bacterium Ardenticatena maritima Strain 110S.</title>
        <authorList>
            <person name="Kawaichi S."/>
            <person name="Yoshida T."/>
            <person name="Sako Y."/>
            <person name="Nakamura R."/>
        </authorList>
    </citation>
    <scope>NUCLEOTIDE SEQUENCE [LARGE SCALE GENOMIC DNA]</scope>
    <source>
        <strain evidence="2">110S</strain>
    </source>
</reference>
<sequence>MYHKAHKVANPPHTRTILMKLSATLHRFLMKAFYTVACTQQKVAPPPSVCAVMRPVERGDRSHRFSPRCLAFCLLLRTIAAKYEYRGGVYGKRTVCD</sequence>
<evidence type="ECO:0000313" key="1">
    <source>
        <dbReference type="EMBL" id="GAP64627.1"/>
    </source>
</evidence>
<evidence type="ECO:0000313" key="2">
    <source>
        <dbReference type="Proteomes" id="UP000037784"/>
    </source>
</evidence>